<protein>
    <submittedName>
        <fullName evidence="3">Troponin T</fullName>
    </submittedName>
</protein>
<evidence type="ECO:0000313" key="3">
    <source>
        <dbReference type="WBParaSite" id="EN70_2825"/>
    </source>
</evidence>
<dbReference type="eggNOG" id="KOG3634">
    <property type="taxonomic scope" value="Eukaryota"/>
</dbReference>
<proteinExistence type="predicted"/>
<dbReference type="Gene3D" id="1.20.5.350">
    <property type="match status" value="1"/>
</dbReference>
<dbReference type="InterPro" id="IPR027707">
    <property type="entry name" value="TNNT"/>
</dbReference>
<dbReference type="InterPro" id="IPR038077">
    <property type="entry name" value="Troponin_sf"/>
</dbReference>
<dbReference type="SUPFAM" id="SSF90250">
    <property type="entry name" value="Troponin coil-coiled subunits"/>
    <property type="match status" value="1"/>
</dbReference>
<feature type="region of interest" description="Disordered" evidence="1">
    <location>
        <begin position="1"/>
        <end position="79"/>
    </location>
</feature>
<dbReference type="AlphaFoldDB" id="A0A1I7VI86"/>
<name>A0A1I7VI86_LOALO</name>
<dbReference type="PANTHER" id="PTHR11521">
    <property type="entry name" value="TROPONIN T"/>
    <property type="match status" value="1"/>
</dbReference>
<dbReference type="STRING" id="7209.A0A1I7VI86"/>
<accession>A0A1I7VI86</accession>
<feature type="region of interest" description="Disordered" evidence="1">
    <location>
        <begin position="108"/>
        <end position="177"/>
    </location>
</feature>
<keyword evidence="2" id="KW-1185">Reference proteome</keyword>
<evidence type="ECO:0000256" key="1">
    <source>
        <dbReference type="SAM" id="MobiDB-lite"/>
    </source>
</evidence>
<dbReference type="Proteomes" id="UP000095285">
    <property type="component" value="Unassembled WGS sequence"/>
</dbReference>
<dbReference type="GO" id="GO:0006937">
    <property type="term" value="P:regulation of muscle contraction"/>
    <property type="evidence" value="ECO:0007669"/>
    <property type="project" value="InterPro"/>
</dbReference>
<dbReference type="WBParaSite" id="EN70_2825">
    <property type="protein sequence ID" value="EN70_2825"/>
    <property type="gene ID" value="EN70_2825"/>
</dbReference>
<organism evidence="2 3">
    <name type="scientific">Loa loa</name>
    <name type="common">Eye worm</name>
    <name type="synonym">Filaria loa</name>
    <dbReference type="NCBI Taxonomy" id="7209"/>
    <lineage>
        <taxon>Eukaryota</taxon>
        <taxon>Metazoa</taxon>
        <taxon>Ecdysozoa</taxon>
        <taxon>Nematoda</taxon>
        <taxon>Chromadorea</taxon>
        <taxon>Rhabditida</taxon>
        <taxon>Spirurina</taxon>
        <taxon>Spiruromorpha</taxon>
        <taxon>Filarioidea</taxon>
        <taxon>Onchocercidae</taxon>
        <taxon>Loa</taxon>
    </lineage>
</organism>
<feature type="compositionally biased region" description="Acidic residues" evidence="1">
    <location>
        <begin position="10"/>
        <end position="61"/>
    </location>
</feature>
<dbReference type="GO" id="GO:0005861">
    <property type="term" value="C:troponin complex"/>
    <property type="evidence" value="ECO:0007669"/>
    <property type="project" value="InterPro"/>
</dbReference>
<feature type="compositionally biased region" description="Polar residues" evidence="1">
    <location>
        <begin position="192"/>
        <end position="203"/>
    </location>
</feature>
<dbReference type="GO" id="GO:0005523">
    <property type="term" value="F:tropomyosin binding"/>
    <property type="evidence" value="ECO:0007669"/>
    <property type="project" value="TreeGrafter"/>
</dbReference>
<dbReference type="OrthoDB" id="330499at2759"/>
<reference evidence="2" key="1">
    <citation type="submission" date="2012-04" db="EMBL/GenBank/DDBJ databases">
        <title>The Genome Sequence of Loa loa.</title>
        <authorList>
            <consortium name="The Broad Institute Genome Sequencing Platform"/>
            <consortium name="Broad Institute Genome Sequencing Center for Infectious Disease"/>
            <person name="Nutman T.B."/>
            <person name="Fink D.L."/>
            <person name="Russ C."/>
            <person name="Young S."/>
            <person name="Zeng Q."/>
            <person name="Gargeya S."/>
            <person name="Alvarado L."/>
            <person name="Berlin A."/>
            <person name="Chapman S.B."/>
            <person name="Chen Z."/>
            <person name="Freedman E."/>
            <person name="Gellesch M."/>
            <person name="Goldberg J."/>
            <person name="Griggs A."/>
            <person name="Gujja S."/>
            <person name="Heilman E.R."/>
            <person name="Heiman D."/>
            <person name="Howarth C."/>
            <person name="Mehta T."/>
            <person name="Neiman D."/>
            <person name="Pearson M."/>
            <person name="Roberts A."/>
            <person name="Saif S."/>
            <person name="Shea T."/>
            <person name="Shenoy N."/>
            <person name="Sisk P."/>
            <person name="Stolte C."/>
            <person name="Sykes S."/>
            <person name="White J."/>
            <person name="Yandava C."/>
            <person name="Haas B."/>
            <person name="Henn M.R."/>
            <person name="Nusbaum C."/>
            <person name="Birren B."/>
        </authorList>
    </citation>
    <scope>NUCLEOTIDE SEQUENCE [LARGE SCALE GENOMIC DNA]</scope>
</reference>
<dbReference type="InParanoid" id="A0A1I7VI86"/>
<dbReference type="GO" id="GO:0045214">
    <property type="term" value="P:sarcomere organization"/>
    <property type="evidence" value="ECO:0007669"/>
    <property type="project" value="TreeGrafter"/>
</dbReference>
<dbReference type="PANTHER" id="PTHR11521:SF1">
    <property type="entry name" value="TROPONIN T, SKELETAL MUSCLE"/>
    <property type="match status" value="1"/>
</dbReference>
<sequence>MVEKMIELPNENEEEEEEEEDVEEVEVEDEENDDDDDDDNDNDDNDDDDDDESEEMEDGSENEQHEGFNNVDNEMIKVDKECEGMTEATKAVLTAKKRQEEEYRLQYEARRKEERERVEQELRSLREKQERRRREREQEEKELAEKIRLAEEKHRQEEEESKARIEAQKRKREEERCKKQAMLAGSLAGIVSSGNNGNPNFIIQKSEKSERYKNDKGREEKQEAKRAYMATVNQKPDISHLLINDLKIEICQLHSRICKLEALKYDLEKRHERQLYDLKELHEREKQVARHRALQRGLDPNEAAASPHPPKINVASKFDRQFDRRSYGDRRIIFEKPPVEKPPSIVHGTARPPPEWGRTENEELEQLRKIIEPRKYVEEIKVTNVRPPIEPIPLSLPQMD</sequence>
<feature type="compositionally biased region" description="Basic and acidic residues" evidence="1">
    <location>
        <begin position="205"/>
        <end position="222"/>
    </location>
</feature>
<feature type="region of interest" description="Disordered" evidence="1">
    <location>
        <begin position="189"/>
        <end position="222"/>
    </location>
</feature>
<gene>
    <name evidence="3" type="primary">LOAG_09626</name>
</gene>
<feature type="region of interest" description="Disordered" evidence="1">
    <location>
        <begin position="339"/>
        <end position="360"/>
    </location>
</feature>
<evidence type="ECO:0000313" key="2">
    <source>
        <dbReference type="Proteomes" id="UP000095285"/>
    </source>
</evidence>
<reference evidence="3" key="2">
    <citation type="submission" date="2016-11" db="UniProtKB">
        <authorList>
            <consortium name="WormBaseParasite"/>
        </authorList>
    </citation>
    <scope>IDENTIFICATION</scope>
</reference>
<dbReference type="GO" id="GO:0006936">
    <property type="term" value="P:muscle contraction"/>
    <property type="evidence" value="ECO:0007669"/>
    <property type="project" value="TreeGrafter"/>
</dbReference>